<evidence type="ECO:0000256" key="1">
    <source>
        <dbReference type="SAM" id="Phobius"/>
    </source>
</evidence>
<organism evidence="2 3">
    <name type="scientific">Henriciella marina</name>
    <dbReference type="NCBI Taxonomy" id="453851"/>
    <lineage>
        <taxon>Bacteria</taxon>
        <taxon>Pseudomonadati</taxon>
        <taxon>Pseudomonadota</taxon>
        <taxon>Alphaproteobacteria</taxon>
        <taxon>Hyphomonadales</taxon>
        <taxon>Hyphomonadaceae</taxon>
        <taxon>Henriciella</taxon>
    </lineage>
</organism>
<dbReference type="Pfam" id="PF14108">
    <property type="entry name" value="ABA4-like"/>
    <property type="match status" value="1"/>
</dbReference>
<dbReference type="EMBL" id="JAPWGW010000001">
    <property type="protein sequence ID" value="MCZ4296923.1"/>
    <property type="molecule type" value="Genomic_DNA"/>
</dbReference>
<dbReference type="InterPro" id="IPR025461">
    <property type="entry name" value="ABA4-like"/>
</dbReference>
<keyword evidence="1" id="KW-0472">Membrane</keyword>
<keyword evidence="3" id="KW-1185">Reference proteome</keyword>
<feature type="transmembrane region" description="Helical" evidence="1">
    <location>
        <begin position="83"/>
        <end position="100"/>
    </location>
</feature>
<reference evidence="2" key="1">
    <citation type="submission" date="2022-12" db="EMBL/GenBank/DDBJ databases">
        <title>Bacterial isolates from different developmental stages of Nematostella vectensis.</title>
        <authorList>
            <person name="Fraune S."/>
        </authorList>
    </citation>
    <scope>NUCLEOTIDE SEQUENCE</scope>
    <source>
        <strain evidence="2">G21632-S1</strain>
    </source>
</reference>
<protein>
    <submittedName>
        <fullName evidence="2">ABA4-like family protein</fullName>
    </submittedName>
</protein>
<proteinExistence type="predicted"/>
<keyword evidence="1" id="KW-1133">Transmembrane helix</keyword>
<evidence type="ECO:0000313" key="3">
    <source>
        <dbReference type="Proteomes" id="UP001083770"/>
    </source>
</evidence>
<feature type="transmembrane region" description="Helical" evidence="1">
    <location>
        <begin position="6"/>
        <end position="25"/>
    </location>
</feature>
<dbReference type="Proteomes" id="UP001083770">
    <property type="component" value="Unassembled WGS sequence"/>
</dbReference>
<evidence type="ECO:0000313" key="2">
    <source>
        <dbReference type="EMBL" id="MCZ4296923.1"/>
    </source>
</evidence>
<name>A0ABT4LRF0_9PROT</name>
<accession>A0ABT4LRF0</accession>
<sequence>MDWNLLYTLINALVVPAWLLLLFAPRWRTTALVVHSGIYPLAYGALYTVCLLASMFFGQSAEGVGMGSIAAISALFDHPNGVIVGWTHYLVFDLFVGAWIGRDAPRRNIPHVIAAPCMIASFLFGPVGLLAYMVVRLLRGQGISLFETGEGGTSQLVDSRGLGAGPPCAGRARIRTPV</sequence>
<feature type="transmembrane region" description="Helical" evidence="1">
    <location>
        <begin position="112"/>
        <end position="135"/>
    </location>
</feature>
<keyword evidence="1" id="KW-0812">Transmembrane</keyword>
<feature type="transmembrane region" description="Helical" evidence="1">
    <location>
        <begin position="37"/>
        <end position="57"/>
    </location>
</feature>
<comment type="caution">
    <text evidence="2">The sequence shown here is derived from an EMBL/GenBank/DDBJ whole genome shotgun (WGS) entry which is preliminary data.</text>
</comment>
<dbReference type="RefSeq" id="WP_269401091.1">
    <property type="nucleotide sequence ID" value="NZ_JAPWGW010000001.1"/>
</dbReference>
<gene>
    <name evidence="2" type="ORF">O4G74_02510</name>
</gene>